<accession>A0A6J6B8Z7</accession>
<proteinExistence type="predicted"/>
<evidence type="ECO:0000313" key="1">
    <source>
        <dbReference type="EMBL" id="CAB4535580.1"/>
    </source>
</evidence>
<gene>
    <name evidence="1" type="ORF">UFOPK1353_00636</name>
</gene>
<sequence length="94" mass="10020">MPVFEKSLEARLEIRSLNVTVYDNVVDTVGVVGTLKLTVGAVFTAVVVVAIPETPGVKGETVVAARRIHRPRTCESAYGGCDVESLGSYVNDLL</sequence>
<reference evidence="1" key="1">
    <citation type="submission" date="2020-05" db="EMBL/GenBank/DDBJ databases">
        <authorList>
            <person name="Chiriac C."/>
            <person name="Salcher M."/>
            <person name="Ghai R."/>
            <person name="Kavagutti S V."/>
        </authorList>
    </citation>
    <scope>NUCLEOTIDE SEQUENCE</scope>
</reference>
<dbReference type="AlphaFoldDB" id="A0A6J6B8Z7"/>
<organism evidence="1">
    <name type="scientific">freshwater metagenome</name>
    <dbReference type="NCBI Taxonomy" id="449393"/>
    <lineage>
        <taxon>unclassified sequences</taxon>
        <taxon>metagenomes</taxon>
        <taxon>ecological metagenomes</taxon>
    </lineage>
</organism>
<dbReference type="EMBL" id="CAEZSE010000089">
    <property type="protein sequence ID" value="CAB4535580.1"/>
    <property type="molecule type" value="Genomic_DNA"/>
</dbReference>
<name>A0A6J6B8Z7_9ZZZZ</name>
<protein>
    <submittedName>
        <fullName evidence="1">Unannotated protein</fullName>
    </submittedName>
</protein>